<evidence type="ECO:0000256" key="1">
    <source>
        <dbReference type="SAM" id="MobiDB-lite"/>
    </source>
</evidence>
<comment type="caution">
    <text evidence="2">The sequence shown here is derived from an EMBL/GenBank/DDBJ whole genome shotgun (WGS) entry which is preliminary data.</text>
</comment>
<feature type="compositionally biased region" description="Gly residues" evidence="1">
    <location>
        <begin position="59"/>
        <end position="72"/>
    </location>
</feature>
<dbReference type="Proteomes" id="UP001577267">
    <property type="component" value="Unassembled WGS sequence"/>
</dbReference>
<dbReference type="RefSeq" id="WP_375061960.1">
    <property type="nucleotide sequence ID" value="NZ_JBHGBT010000004.1"/>
</dbReference>
<dbReference type="EMBL" id="JBHGBT010000004">
    <property type="protein sequence ID" value="MFB4193919.1"/>
    <property type="molecule type" value="Genomic_DNA"/>
</dbReference>
<keyword evidence="3" id="KW-1185">Reference proteome</keyword>
<protein>
    <submittedName>
        <fullName evidence="2">Uncharacterized protein</fullName>
    </submittedName>
</protein>
<feature type="compositionally biased region" description="Basic and acidic residues" evidence="1">
    <location>
        <begin position="40"/>
        <end position="53"/>
    </location>
</feature>
<evidence type="ECO:0000313" key="2">
    <source>
        <dbReference type="EMBL" id="MFB4193919.1"/>
    </source>
</evidence>
<evidence type="ECO:0000313" key="3">
    <source>
        <dbReference type="Proteomes" id="UP001577267"/>
    </source>
</evidence>
<gene>
    <name evidence="2" type="ORF">ACE11A_06040</name>
</gene>
<feature type="region of interest" description="Disordered" evidence="1">
    <location>
        <begin position="1"/>
        <end position="72"/>
    </location>
</feature>
<sequence length="72" mass="7438">MTRSGRDHLGHPPDGRSPRPGHRTEAATFRAGTRPTAHRGGPERLEAVGRPDGYDLGTGPAGADGTGAGRAR</sequence>
<feature type="compositionally biased region" description="Basic and acidic residues" evidence="1">
    <location>
        <begin position="1"/>
        <end position="25"/>
    </location>
</feature>
<organism evidence="2 3">
    <name type="scientific">Streptomyces carpaticus</name>
    <dbReference type="NCBI Taxonomy" id="285558"/>
    <lineage>
        <taxon>Bacteria</taxon>
        <taxon>Bacillati</taxon>
        <taxon>Actinomycetota</taxon>
        <taxon>Actinomycetes</taxon>
        <taxon>Kitasatosporales</taxon>
        <taxon>Streptomycetaceae</taxon>
        <taxon>Streptomyces</taxon>
    </lineage>
</organism>
<proteinExistence type="predicted"/>
<name>A0ABV4ZIV4_9ACTN</name>
<reference evidence="2 3" key="1">
    <citation type="submission" date="2024-09" db="EMBL/GenBank/DDBJ databases">
        <title>Draft genome sequence of multifaceted antimicrobials producing Streptomyces sp. strain FH1.</title>
        <authorList>
            <person name="Hassan F."/>
            <person name="Ali H."/>
            <person name="Hassan N."/>
            <person name="Nawaz A."/>
        </authorList>
    </citation>
    <scope>NUCLEOTIDE SEQUENCE [LARGE SCALE GENOMIC DNA]</scope>
    <source>
        <strain evidence="2 3">FH1</strain>
    </source>
</reference>
<accession>A0ABV4ZIV4</accession>